<keyword evidence="1" id="KW-0812">Transmembrane</keyword>
<feature type="domain" description="TPM" evidence="2">
    <location>
        <begin position="124"/>
        <end position="204"/>
    </location>
</feature>
<dbReference type="RefSeq" id="WP_002691404.1">
    <property type="nucleotide sequence ID" value="NZ_CM001797.1"/>
</dbReference>
<proteinExistence type="predicted"/>
<dbReference type="Proteomes" id="UP000011701">
    <property type="component" value="Chromosome"/>
</dbReference>
<feature type="transmembrane region" description="Helical" evidence="1">
    <location>
        <begin position="48"/>
        <end position="68"/>
    </location>
</feature>
<organism evidence="3">
    <name type="scientific">Treponema denticola OTK</name>
    <dbReference type="NCBI Taxonomy" id="999434"/>
    <lineage>
        <taxon>Bacteria</taxon>
        <taxon>Pseudomonadati</taxon>
        <taxon>Spirochaetota</taxon>
        <taxon>Spirochaetia</taxon>
        <taxon>Spirochaetales</taxon>
        <taxon>Treponemataceae</taxon>
        <taxon>Treponema</taxon>
    </lineage>
</organism>
<dbReference type="Pfam" id="PF04536">
    <property type="entry name" value="TPM_phosphatase"/>
    <property type="match status" value="1"/>
</dbReference>
<dbReference type="InterPro" id="IPR007621">
    <property type="entry name" value="TPM_dom"/>
</dbReference>
<dbReference type="PANTHER" id="PTHR30373">
    <property type="entry name" value="UPF0603 PROTEIN YGCG"/>
    <property type="match status" value="1"/>
</dbReference>
<gene>
    <name evidence="3" type="ORF">HMPREF9723_00925</name>
</gene>
<dbReference type="EMBL" id="AGDY01000004">
    <property type="protein sequence ID" value="EMB23787.1"/>
    <property type="molecule type" value="Genomic_DNA"/>
</dbReference>
<evidence type="ECO:0000259" key="2">
    <source>
        <dbReference type="Pfam" id="PF04536"/>
    </source>
</evidence>
<keyword evidence="1" id="KW-1133">Transmembrane helix</keyword>
<comment type="caution">
    <text evidence="3">The sequence shown here is derived from an EMBL/GenBank/DDBJ whole genome shotgun (WGS) entry which is preliminary data.</text>
</comment>
<keyword evidence="1" id="KW-0472">Membrane</keyword>
<protein>
    <recommendedName>
        <fullName evidence="2">TPM domain-containing protein</fullName>
    </recommendedName>
</protein>
<dbReference type="PATRIC" id="fig|999434.4.peg.964"/>
<accession>A0A0F6MRC2</accession>
<feature type="transmembrane region" description="Helical" evidence="1">
    <location>
        <begin position="88"/>
        <end position="112"/>
    </location>
</feature>
<dbReference type="AlphaFoldDB" id="A0A0F6MRC2"/>
<name>A0A0F6MRC2_TREDN</name>
<dbReference type="PANTHER" id="PTHR30373:SF8">
    <property type="entry name" value="BLL7265 PROTEIN"/>
    <property type="match status" value="1"/>
</dbReference>
<dbReference type="Gene3D" id="3.10.310.50">
    <property type="match status" value="1"/>
</dbReference>
<evidence type="ECO:0000256" key="1">
    <source>
        <dbReference type="SAM" id="Phobius"/>
    </source>
</evidence>
<evidence type="ECO:0000313" key="3">
    <source>
        <dbReference type="EMBL" id="EMB23787.1"/>
    </source>
</evidence>
<reference evidence="3" key="1">
    <citation type="submission" date="2012-01" db="EMBL/GenBank/DDBJ databases">
        <title>The Genome Sequence of Treponema denticola OTK.</title>
        <authorList>
            <consortium name="The Broad Institute Genome Sequencing Platform"/>
            <person name="Earl A."/>
            <person name="Ward D."/>
            <person name="Feldgarden M."/>
            <person name="Gevers D."/>
            <person name="Blanton J.M."/>
            <person name="Fenno C.J."/>
            <person name="Baranova O.V."/>
            <person name="Mathney J."/>
            <person name="Dewhirst F.E."/>
            <person name="Izard J."/>
            <person name="Young S.K."/>
            <person name="Zeng Q."/>
            <person name="Gargeya S."/>
            <person name="Fitzgerald M."/>
            <person name="Haas B."/>
            <person name="Abouelleil A."/>
            <person name="Alvarado L."/>
            <person name="Arachchi H.M."/>
            <person name="Berlin A."/>
            <person name="Chapman S.B."/>
            <person name="Gearin G."/>
            <person name="Goldberg J."/>
            <person name="Griggs A."/>
            <person name="Gujja S."/>
            <person name="Hansen M."/>
            <person name="Heiman D."/>
            <person name="Howarth C."/>
            <person name="Larimer J."/>
            <person name="Lui A."/>
            <person name="MacDonald P.J.P."/>
            <person name="McCowen C."/>
            <person name="Montmayeur A."/>
            <person name="Murphy C."/>
            <person name="Neiman D."/>
            <person name="Pearson M."/>
            <person name="Priest M."/>
            <person name="Roberts A."/>
            <person name="Saif S."/>
            <person name="Shea T."/>
            <person name="Sisk P."/>
            <person name="Stolte C."/>
            <person name="Sykes S."/>
            <person name="Wortman J."/>
            <person name="Nusbaum C."/>
            <person name="Birren B."/>
        </authorList>
    </citation>
    <scope>NUCLEOTIDE SEQUENCE [LARGE SCALE GENOMIC DNA]</scope>
    <source>
        <strain evidence="3">OTK</strain>
    </source>
</reference>
<dbReference type="HOGENOM" id="CLU_086382_0_1_12"/>
<sequence length="230" mass="25689">MENKRILNKIHIKPKDLDLIKNAVAEAEKTTNGEIALAVIPQSDSYSFVELFAAVCLAFISFFVMLYFGNGIWQLLETKLWYPSPKTLTAVIGAGVLVVMLLFFLLINIPALDRLIIPKKIKEARVYARALRHFVECGIYKTAERTGILIFVSILERKVFIIADSGIAEKVEQNTWNGICGIITDGLKSKNTANSFCKAVEECGKILAEHFPKTSGNPNEYHDGLVILDR</sequence>